<evidence type="ECO:0008006" key="2">
    <source>
        <dbReference type="Google" id="ProtNLM"/>
    </source>
</evidence>
<sequence>MNHQLLHIFRNNPLGRETLLQSIYFAKQAKVSPVIYIPKSTKFLMYFENDVVQIDLDDSYLMSPDTAVEHATELLEQAGVEPRFLDPKHYTASTLPDIHTNFDYMSCPRSISDLSSKIGLGYIGPRVRRIVKSAQFPVLITSSVYKEWESIAVFFGGSVNAFNAIKLGFRICRISGMPLDVFTLVENKSQESYEKLIKDENLETEMSR</sequence>
<dbReference type="EMBL" id="BARS01000743">
    <property type="protein sequence ID" value="GAF81956.1"/>
    <property type="molecule type" value="Genomic_DNA"/>
</dbReference>
<name>X0T3R1_9ZZZZ</name>
<reference evidence="1" key="1">
    <citation type="journal article" date="2014" name="Front. Microbiol.">
        <title>High frequency of phylogenetically diverse reductive dehalogenase-homologous genes in deep subseafloor sedimentary metagenomes.</title>
        <authorList>
            <person name="Kawai M."/>
            <person name="Futagami T."/>
            <person name="Toyoda A."/>
            <person name="Takaki Y."/>
            <person name="Nishi S."/>
            <person name="Hori S."/>
            <person name="Arai W."/>
            <person name="Tsubouchi T."/>
            <person name="Morono Y."/>
            <person name="Uchiyama I."/>
            <person name="Ito T."/>
            <person name="Fujiyama A."/>
            <person name="Inagaki F."/>
            <person name="Takami H."/>
        </authorList>
    </citation>
    <scope>NUCLEOTIDE SEQUENCE</scope>
    <source>
        <strain evidence="1">Expedition CK06-06</strain>
    </source>
</reference>
<gene>
    <name evidence="1" type="ORF">S01H1_01666</name>
</gene>
<dbReference type="AlphaFoldDB" id="X0T3R1"/>
<evidence type="ECO:0000313" key="1">
    <source>
        <dbReference type="EMBL" id="GAF81956.1"/>
    </source>
</evidence>
<feature type="non-terminal residue" evidence="1">
    <location>
        <position position="208"/>
    </location>
</feature>
<accession>X0T3R1</accession>
<organism evidence="1">
    <name type="scientific">marine sediment metagenome</name>
    <dbReference type="NCBI Taxonomy" id="412755"/>
    <lineage>
        <taxon>unclassified sequences</taxon>
        <taxon>metagenomes</taxon>
        <taxon>ecological metagenomes</taxon>
    </lineage>
</organism>
<protein>
    <recommendedName>
        <fullName evidence="2">UspA domain-containing protein</fullName>
    </recommendedName>
</protein>
<comment type="caution">
    <text evidence="1">The sequence shown here is derived from an EMBL/GenBank/DDBJ whole genome shotgun (WGS) entry which is preliminary data.</text>
</comment>
<dbReference type="Gene3D" id="3.40.50.12370">
    <property type="match status" value="1"/>
</dbReference>
<proteinExistence type="predicted"/>